<dbReference type="PANTHER" id="PTHR31900">
    <property type="entry name" value="F-BOX/RNI SUPERFAMILY PROTEIN-RELATED"/>
    <property type="match status" value="1"/>
</dbReference>
<evidence type="ECO:0000259" key="1">
    <source>
        <dbReference type="Pfam" id="PF24758"/>
    </source>
</evidence>
<dbReference type="AlphaFoldDB" id="M8AYH7"/>
<dbReference type="InterPro" id="IPR036047">
    <property type="entry name" value="F-box-like_dom_sf"/>
</dbReference>
<dbReference type="InterPro" id="IPR050232">
    <property type="entry name" value="FBL13/AtMIF1-like"/>
</dbReference>
<organism evidence="2">
    <name type="scientific">Aegilops tauschii</name>
    <name type="common">Tausch's goatgrass</name>
    <name type="synonym">Aegilops squarrosa</name>
    <dbReference type="NCBI Taxonomy" id="37682"/>
    <lineage>
        <taxon>Eukaryota</taxon>
        <taxon>Viridiplantae</taxon>
        <taxon>Streptophyta</taxon>
        <taxon>Embryophyta</taxon>
        <taxon>Tracheophyta</taxon>
        <taxon>Spermatophyta</taxon>
        <taxon>Magnoliopsida</taxon>
        <taxon>Liliopsida</taxon>
        <taxon>Poales</taxon>
        <taxon>Poaceae</taxon>
        <taxon>BOP clade</taxon>
        <taxon>Pooideae</taxon>
        <taxon>Triticodae</taxon>
        <taxon>Triticeae</taxon>
        <taxon>Triticinae</taxon>
        <taxon>Aegilops</taxon>
    </lineage>
</organism>
<accession>M8AYH7</accession>
<dbReference type="InterPro" id="IPR055411">
    <property type="entry name" value="LRR_FXL15/At3g58940/PEG3-like"/>
</dbReference>
<dbReference type="SUPFAM" id="SSF81383">
    <property type="entry name" value="F-box domain"/>
    <property type="match status" value="1"/>
</dbReference>
<evidence type="ECO:0000313" key="2">
    <source>
        <dbReference type="EnsemblPlants" id="EMT09532"/>
    </source>
</evidence>
<proteinExistence type="predicted"/>
<dbReference type="Pfam" id="PF24758">
    <property type="entry name" value="LRR_At5g56370"/>
    <property type="match status" value="1"/>
</dbReference>
<protein>
    <recommendedName>
        <fullName evidence="1">F-box/LRR-repeat protein 15/At3g58940/PEG3-like LRR domain-containing protein</fullName>
    </recommendedName>
</protein>
<sequence length="384" mass="43109">MTMEPSPRRARRSVGYRAEGDDNGALAPPRRVGEPAADPLTSLPPPLLDGILTRLDLPYAVRTPALSRAWRRRWEALPYLCLSFVDNPGTAPLAVDRVLARYPGRISNFSFHVDEHSFGRVDDWLVALCDRGVRSINLRCASPFILHSSLFLCAQLTHLKLHQCGLPSLPVGFTGFPMLKVLKLGLVDFPENGESQLEAILVGSPLLETLNLHFVDVRGNDAYSNAWVIRGANLRSLTISSDFDYDWQVKELPCIDEVAIDVGNYFTGGGLLETLPCTFDNLKSLTLWTHFYEMPAIVLTFCLLRNAPNLEELEITVVKMKNIGWLQNEMYFIELVLSKAAVLRTMHLSLGCRRSKSNEDALCELMTYRRASTHARVFFDGKMK</sequence>
<dbReference type="InterPro" id="IPR032675">
    <property type="entry name" value="LRR_dom_sf"/>
</dbReference>
<dbReference type="EnsemblPlants" id="EMT09532">
    <property type="protein sequence ID" value="EMT09532"/>
    <property type="gene ID" value="F775_11851"/>
</dbReference>
<feature type="domain" description="F-box/LRR-repeat protein 15/At3g58940/PEG3-like LRR" evidence="1">
    <location>
        <begin position="121"/>
        <end position="258"/>
    </location>
</feature>
<reference evidence="2" key="1">
    <citation type="submission" date="2015-06" db="UniProtKB">
        <authorList>
            <consortium name="EnsemblPlants"/>
        </authorList>
    </citation>
    <scope>IDENTIFICATION</scope>
</reference>
<dbReference type="Gene3D" id="3.80.10.10">
    <property type="entry name" value="Ribonuclease Inhibitor"/>
    <property type="match status" value="1"/>
</dbReference>
<dbReference type="SUPFAM" id="SSF52047">
    <property type="entry name" value="RNI-like"/>
    <property type="match status" value="1"/>
</dbReference>
<dbReference type="PANTHER" id="PTHR31900:SF30">
    <property type="entry name" value="SUPERFAMILY PROTEIN, PUTATIVE-RELATED"/>
    <property type="match status" value="1"/>
</dbReference>
<name>M8AYH7_AEGTA</name>